<dbReference type="Proteomes" id="UP000320653">
    <property type="component" value="Unassembled WGS sequence"/>
</dbReference>
<evidence type="ECO:0000256" key="2">
    <source>
        <dbReference type="ARBA" id="ARBA00023315"/>
    </source>
</evidence>
<comment type="caution">
    <text evidence="4">The sequence shown here is derived from an EMBL/GenBank/DDBJ whole genome shotgun (WGS) entry which is preliminary data.</text>
</comment>
<protein>
    <submittedName>
        <fullName evidence="4">Acetyltransferase (GNAT) family protein</fullName>
    </submittedName>
</protein>
<dbReference type="Gene3D" id="3.40.630.30">
    <property type="match status" value="2"/>
</dbReference>
<dbReference type="GO" id="GO:0016747">
    <property type="term" value="F:acyltransferase activity, transferring groups other than amino-acyl groups"/>
    <property type="evidence" value="ECO:0007669"/>
    <property type="project" value="InterPro"/>
</dbReference>
<accession>A0A561QRX9</accession>
<dbReference type="AlphaFoldDB" id="A0A561QRX9"/>
<evidence type="ECO:0000313" key="4">
    <source>
        <dbReference type="EMBL" id="TWF53155.1"/>
    </source>
</evidence>
<dbReference type="PANTHER" id="PTHR43420:SF12">
    <property type="entry name" value="N-ACETYLTRANSFERASE DOMAIN-CONTAINING PROTEIN"/>
    <property type="match status" value="1"/>
</dbReference>
<organism evidence="4 5">
    <name type="scientific">Neorhizobium alkalisoli</name>
    <dbReference type="NCBI Taxonomy" id="528178"/>
    <lineage>
        <taxon>Bacteria</taxon>
        <taxon>Pseudomonadati</taxon>
        <taxon>Pseudomonadota</taxon>
        <taxon>Alphaproteobacteria</taxon>
        <taxon>Hyphomicrobiales</taxon>
        <taxon>Rhizobiaceae</taxon>
        <taxon>Rhizobium/Agrobacterium group</taxon>
        <taxon>Neorhizobium</taxon>
    </lineage>
</organism>
<dbReference type="InterPro" id="IPR000182">
    <property type="entry name" value="GNAT_dom"/>
</dbReference>
<dbReference type="InterPro" id="IPR016181">
    <property type="entry name" value="Acyl_CoA_acyltransferase"/>
</dbReference>
<dbReference type="PROSITE" id="PS51186">
    <property type="entry name" value="GNAT"/>
    <property type="match status" value="1"/>
</dbReference>
<dbReference type="InterPro" id="IPR050680">
    <property type="entry name" value="YpeA/RimI_acetyltransf"/>
</dbReference>
<dbReference type="SUPFAM" id="SSF55729">
    <property type="entry name" value="Acyl-CoA N-acyltransferases (Nat)"/>
    <property type="match status" value="2"/>
</dbReference>
<keyword evidence="1 4" id="KW-0808">Transferase</keyword>
<dbReference type="RefSeq" id="WP_186458296.1">
    <property type="nucleotide sequence ID" value="NZ_VIWP01000004.1"/>
</dbReference>
<gene>
    <name evidence="4" type="ORF">FHW37_104427</name>
</gene>
<evidence type="ECO:0000256" key="1">
    <source>
        <dbReference type="ARBA" id="ARBA00022679"/>
    </source>
</evidence>
<dbReference type="EMBL" id="VIWP01000004">
    <property type="protein sequence ID" value="TWF53155.1"/>
    <property type="molecule type" value="Genomic_DNA"/>
</dbReference>
<dbReference type="Pfam" id="PF00583">
    <property type="entry name" value="Acetyltransf_1"/>
    <property type="match status" value="2"/>
</dbReference>
<feature type="domain" description="N-acetyltransferase" evidence="3">
    <location>
        <begin position="11"/>
        <end position="159"/>
    </location>
</feature>
<sequence>MDDSANLNRPPLRRSLADTSLEDAARALTEGFAGYVVTFTASAASIALRMERENIDADCSEVFFDGDTPAGILLVARRGNRCRISALGIGPAIRGKGVGRQVMAKAIDAARRRGDREMVLEVIDSNPRARDLYVSLGFETSRQLVGFSRGRRRPAPDLPTDAPELAACDPVKAADMLLRFAEPGLTWQTDPVCFRHAAPPLKGFAIGETAVALLDDSSAEIRIHGLAVDPGQRRKGLGRALADGLASAYPGRRLYIVENVPKGLLDPFMRKIGWRRSSLTQSEMRLKL</sequence>
<proteinExistence type="predicted"/>
<dbReference type="PANTHER" id="PTHR43420">
    <property type="entry name" value="ACETYLTRANSFERASE"/>
    <property type="match status" value="1"/>
</dbReference>
<keyword evidence="2" id="KW-0012">Acyltransferase</keyword>
<dbReference type="CDD" id="cd04301">
    <property type="entry name" value="NAT_SF"/>
    <property type="match status" value="2"/>
</dbReference>
<evidence type="ECO:0000259" key="3">
    <source>
        <dbReference type="PROSITE" id="PS51186"/>
    </source>
</evidence>
<reference evidence="4 5" key="1">
    <citation type="submission" date="2019-06" db="EMBL/GenBank/DDBJ databases">
        <title>Sorghum-associated microbial communities from plants grown in Nebraska, USA.</title>
        <authorList>
            <person name="Schachtman D."/>
        </authorList>
    </citation>
    <scope>NUCLEOTIDE SEQUENCE [LARGE SCALE GENOMIC DNA]</scope>
    <source>
        <strain evidence="4 5">1225</strain>
    </source>
</reference>
<name>A0A561QRX9_9HYPH</name>
<keyword evidence="5" id="KW-1185">Reference proteome</keyword>
<evidence type="ECO:0000313" key="5">
    <source>
        <dbReference type="Proteomes" id="UP000320653"/>
    </source>
</evidence>